<evidence type="ECO:0000313" key="4">
    <source>
        <dbReference type="Proteomes" id="UP000009168"/>
    </source>
</evidence>
<dbReference type="Pfam" id="PF11717">
    <property type="entry name" value="Tudor-knot"/>
    <property type="match status" value="1"/>
</dbReference>
<dbReference type="SUPFAM" id="SSF54160">
    <property type="entry name" value="Chromo domain-like"/>
    <property type="match status" value="1"/>
</dbReference>
<dbReference type="GO" id="GO:0071818">
    <property type="term" value="C:BAT3 complex"/>
    <property type="evidence" value="ECO:0007669"/>
    <property type="project" value="TreeGrafter"/>
</dbReference>
<dbReference type="PANTHER" id="PTHR15204:SF0">
    <property type="entry name" value="LARGE PROLINE-RICH PROTEIN BAG6"/>
    <property type="match status" value="1"/>
</dbReference>
<evidence type="ECO:0000256" key="1">
    <source>
        <dbReference type="SAM" id="MobiDB-lite"/>
    </source>
</evidence>
<dbReference type="PANTHER" id="PTHR15204">
    <property type="entry name" value="LARGE PROLINE-RICH PROTEIN BAG6"/>
    <property type="match status" value="1"/>
</dbReference>
<organism evidence="3 4">
    <name type="scientific">Tetrahymena thermophila (strain SB210)</name>
    <dbReference type="NCBI Taxonomy" id="312017"/>
    <lineage>
        <taxon>Eukaryota</taxon>
        <taxon>Sar</taxon>
        <taxon>Alveolata</taxon>
        <taxon>Ciliophora</taxon>
        <taxon>Intramacronucleata</taxon>
        <taxon>Oligohymenophorea</taxon>
        <taxon>Hymenostomatida</taxon>
        <taxon>Tetrahymenina</taxon>
        <taxon>Tetrahymenidae</taxon>
        <taxon>Tetrahymena</taxon>
    </lineage>
</organism>
<dbReference type="InterPro" id="IPR016197">
    <property type="entry name" value="Chromo-like_dom_sf"/>
</dbReference>
<dbReference type="Pfam" id="PF00240">
    <property type="entry name" value="ubiquitin"/>
    <property type="match status" value="1"/>
</dbReference>
<keyword evidence="4" id="KW-1185">Reference proteome</keyword>
<dbReference type="eggNOG" id="KOG4248">
    <property type="taxonomic scope" value="Eukaryota"/>
</dbReference>
<dbReference type="STRING" id="312017.W7XIH1"/>
<dbReference type="Proteomes" id="UP000009168">
    <property type="component" value="Unassembled WGS sequence"/>
</dbReference>
<feature type="region of interest" description="Disordered" evidence="1">
    <location>
        <begin position="81"/>
        <end position="102"/>
    </location>
</feature>
<feature type="compositionally biased region" description="Polar residues" evidence="1">
    <location>
        <begin position="86"/>
        <end position="96"/>
    </location>
</feature>
<dbReference type="KEGG" id="tet:TTHERM_000052209"/>
<gene>
    <name evidence="3" type="ORF">TTHERM_000052209</name>
</gene>
<dbReference type="GO" id="GO:0051787">
    <property type="term" value="F:misfolded protein binding"/>
    <property type="evidence" value="ECO:0007669"/>
    <property type="project" value="TreeGrafter"/>
</dbReference>
<dbReference type="CDD" id="cd20104">
    <property type="entry name" value="MBT_PHF20L1-like"/>
    <property type="match status" value="1"/>
</dbReference>
<dbReference type="InterPro" id="IPR025995">
    <property type="entry name" value="Tudor-knot"/>
</dbReference>
<dbReference type="SMART" id="SM00213">
    <property type="entry name" value="UBQ"/>
    <property type="match status" value="1"/>
</dbReference>
<dbReference type="PRINTS" id="PR00348">
    <property type="entry name" value="UBIQUITIN"/>
</dbReference>
<proteinExistence type="predicted"/>
<accession>W7XIH1</accession>
<sequence length="480" mass="56364">MEEKIEIKLKLLDNSMHKLNMRASDTIKYLKEEVEQALNIPIDKQRLIFSGRYLRDDQTLKDNQIENGHVIHLIARPNINSEDETQSQSHQSNQPDNQDEGSVLSDLEVLQDIIRQFNHIQLVQQNQRKRYLQQRTQGYIYLQKDQMQESIQQNQESIEVLMNTMNNNESQIQKQQYVESFDFSKRQFKIGQWVDVKDTINQWLEAQIIKINEAEQKVYIHYNGWGTRWDEWIDIKSDRIALFRTHTVQSQGSLSMSPYPISDIDGDKSEIPERLNFDDILLNTCSLLNNVNSKLIELNRHNNNVRFSNEKQEVDYSTKMRNVMSSQLAPILDRAGRMLMDIGMMLGDIGSDTQKVYHEDEEDEEEKSQTDDQNDQQNMQGIDILSNRSNSSLGRYSNIQSDNNYFHNEREGSQTSNLNRYRLRNNYRFQQPVMLNPGELYKINKMNSDRVHIQRIVFPSNQSTNMSSNFNNSNSFNQSG</sequence>
<dbReference type="EMBL" id="GG662712">
    <property type="protein sequence ID" value="EWS74641.1"/>
    <property type="molecule type" value="Genomic_DNA"/>
</dbReference>
<dbReference type="InterPro" id="IPR019956">
    <property type="entry name" value="Ubiquitin_dom"/>
</dbReference>
<dbReference type="PROSITE" id="PS50053">
    <property type="entry name" value="UBIQUITIN_2"/>
    <property type="match status" value="1"/>
</dbReference>
<dbReference type="AlphaFoldDB" id="W7XIH1"/>
<feature type="region of interest" description="Disordered" evidence="1">
    <location>
        <begin position="355"/>
        <end position="417"/>
    </location>
</feature>
<dbReference type="GeneID" id="24437013"/>
<evidence type="ECO:0000313" key="3">
    <source>
        <dbReference type="EMBL" id="EWS74641.1"/>
    </source>
</evidence>
<dbReference type="InterPro" id="IPR000626">
    <property type="entry name" value="Ubiquitin-like_dom"/>
</dbReference>
<dbReference type="OrthoDB" id="428577at2759"/>
<evidence type="ECO:0000259" key="2">
    <source>
        <dbReference type="PROSITE" id="PS50053"/>
    </source>
</evidence>
<dbReference type="GO" id="GO:0031593">
    <property type="term" value="F:polyubiquitin modification-dependent protein binding"/>
    <property type="evidence" value="ECO:0007669"/>
    <property type="project" value="TreeGrafter"/>
</dbReference>
<dbReference type="RefSeq" id="XP_012652863.1">
    <property type="nucleotide sequence ID" value="XM_012797409.1"/>
</dbReference>
<feature type="compositionally biased region" description="Polar residues" evidence="1">
    <location>
        <begin position="386"/>
        <end position="406"/>
    </location>
</feature>
<feature type="domain" description="Ubiquitin-like" evidence="2">
    <location>
        <begin position="5"/>
        <end position="76"/>
    </location>
</feature>
<reference evidence="4" key="1">
    <citation type="journal article" date="2006" name="PLoS Biol.">
        <title>Macronuclear genome sequence of the ciliate Tetrahymena thermophila, a model eukaryote.</title>
        <authorList>
            <person name="Eisen J.A."/>
            <person name="Coyne R.S."/>
            <person name="Wu M."/>
            <person name="Wu D."/>
            <person name="Thiagarajan M."/>
            <person name="Wortman J.R."/>
            <person name="Badger J.H."/>
            <person name="Ren Q."/>
            <person name="Amedeo P."/>
            <person name="Jones K.M."/>
            <person name="Tallon L.J."/>
            <person name="Delcher A.L."/>
            <person name="Salzberg S.L."/>
            <person name="Silva J.C."/>
            <person name="Haas B.J."/>
            <person name="Majoros W.H."/>
            <person name="Farzad M."/>
            <person name="Carlton J.M."/>
            <person name="Smith R.K. Jr."/>
            <person name="Garg J."/>
            <person name="Pearlman R.E."/>
            <person name="Karrer K.M."/>
            <person name="Sun L."/>
            <person name="Manning G."/>
            <person name="Elde N.C."/>
            <person name="Turkewitz A.P."/>
            <person name="Asai D.J."/>
            <person name="Wilkes D.E."/>
            <person name="Wang Y."/>
            <person name="Cai H."/>
            <person name="Collins K."/>
            <person name="Stewart B.A."/>
            <person name="Lee S.R."/>
            <person name="Wilamowska K."/>
            <person name="Weinberg Z."/>
            <person name="Ruzzo W.L."/>
            <person name="Wloga D."/>
            <person name="Gaertig J."/>
            <person name="Frankel J."/>
            <person name="Tsao C.-C."/>
            <person name="Gorovsky M.A."/>
            <person name="Keeling P.J."/>
            <person name="Waller R.F."/>
            <person name="Patron N.J."/>
            <person name="Cherry J.M."/>
            <person name="Stover N.A."/>
            <person name="Krieger C.J."/>
            <person name="del Toro C."/>
            <person name="Ryder H.F."/>
            <person name="Williamson S.C."/>
            <person name="Barbeau R.A."/>
            <person name="Hamilton E.P."/>
            <person name="Orias E."/>
        </authorList>
    </citation>
    <scope>NUCLEOTIDE SEQUENCE [LARGE SCALE GENOMIC DNA]</scope>
    <source>
        <strain evidence="4">SB210</strain>
    </source>
</reference>
<dbReference type="InParanoid" id="W7XIH1"/>
<dbReference type="GO" id="GO:0036503">
    <property type="term" value="P:ERAD pathway"/>
    <property type="evidence" value="ECO:0007669"/>
    <property type="project" value="TreeGrafter"/>
</dbReference>
<dbReference type="SUPFAM" id="SSF54236">
    <property type="entry name" value="Ubiquitin-like"/>
    <property type="match status" value="1"/>
</dbReference>
<dbReference type="Gene3D" id="2.30.30.140">
    <property type="match status" value="1"/>
</dbReference>
<name>W7XIH1_TETTS</name>
<dbReference type="Gene3D" id="3.10.20.90">
    <property type="entry name" value="Phosphatidylinositol 3-kinase Catalytic Subunit, Chain A, domain 1"/>
    <property type="match status" value="1"/>
</dbReference>
<dbReference type="InterPro" id="IPR029071">
    <property type="entry name" value="Ubiquitin-like_domsf"/>
</dbReference>
<protein>
    <submittedName>
        <fullName evidence="3">Ubiquitin-like Rad60 SUMO-like protein</fullName>
    </submittedName>
</protein>